<dbReference type="HAMAP" id="MF_01161">
    <property type="entry name" value="tRNA_Ile_lys_synt"/>
    <property type="match status" value="1"/>
</dbReference>
<feature type="domain" description="tRNA(Ile)-lysidine/2-thiocytidine synthase N-terminal" evidence="8">
    <location>
        <begin position="290"/>
        <end position="336"/>
    </location>
</feature>
<dbReference type="GO" id="GO:0005524">
    <property type="term" value="F:ATP binding"/>
    <property type="evidence" value="ECO:0007669"/>
    <property type="project" value="UniProtKB-KW"/>
</dbReference>
<dbReference type="Pfam" id="PF01171">
    <property type="entry name" value="ATP_bind_3"/>
    <property type="match status" value="2"/>
</dbReference>
<dbReference type="InterPro" id="IPR012094">
    <property type="entry name" value="tRNA_Ile_lys_synt"/>
</dbReference>
<evidence type="ECO:0000256" key="5">
    <source>
        <dbReference type="ARBA" id="ARBA00022840"/>
    </source>
</evidence>
<comment type="caution">
    <text evidence="9">The sequence shown here is derived from an EMBL/GenBank/DDBJ whole genome shotgun (WGS) entry which is preliminary data.</text>
</comment>
<keyword evidence="4" id="KW-0547">Nucleotide-binding</keyword>
<dbReference type="GO" id="GO:0008033">
    <property type="term" value="P:tRNA processing"/>
    <property type="evidence" value="ECO:0007669"/>
    <property type="project" value="UniProtKB-KW"/>
</dbReference>
<comment type="catalytic activity">
    <reaction evidence="6">
        <text>cytidine(34) in tRNA(Ile2) + L-lysine + ATP = lysidine(34) in tRNA(Ile2) + AMP + diphosphate + H(+)</text>
        <dbReference type="Rhea" id="RHEA:43744"/>
        <dbReference type="Rhea" id="RHEA-COMP:10625"/>
        <dbReference type="Rhea" id="RHEA-COMP:10670"/>
        <dbReference type="ChEBI" id="CHEBI:15378"/>
        <dbReference type="ChEBI" id="CHEBI:30616"/>
        <dbReference type="ChEBI" id="CHEBI:32551"/>
        <dbReference type="ChEBI" id="CHEBI:33019"/>
        <dbReference type="ChEBI" id="CHEBI:82748"/>
        <dbReference type="ChEBI" id="CHEBI:83665"/>
        <dbReference type="ChEBI" id="CHEBI:456215"/>
        <dbReference type="EC" id="6.3.4.19"/>
    </reaction>
</comment>
<keyword evidence="2" id="KW-0436">Ligase</keyword>
<dbReference type="InterPro" id="IPR011063">
    <property type="entry name" value="TilS/TtcA_N"/>
</dbReference>
<dbReference type="GO" id="GO:0032267">
    <property type="term" value="F:tRNA(Ile)-lysidine synthase activity"/>
    <property type="evidence" value="ECO:0007669"/>
    <property type="project" value="UniProtKB-EC"/>
</dbReference>
<dbReference type="EMBL" id="JAULSN010000004">
    <property type="protein sequence ID" value="KAK3372754.1"/>
    <property type="molecule type" value="Genomic_DNA"/>
</dbReference>
<gene>
    <name evidence="9" type="ORF">B0T24DRAFT_528012</name>
</gene>
<proteinExistence type="inferred from homology"/>
<protein>
    <recommendedName>
        <fullName evidence="1">tRNA(Ile)-lysidine synthetase</fullName>
        <ecNumber evidence="1">6.3.4.19</ecNumber>
    </recommendedName>
</protein>
<dbReference type="SUPFAM" id="SSF52402">
    <property type="entry name" value="Adenine nucleotide alpha hydrolases-like"/>
    <property type="match status" value="1"/>
</dbReference>
<dbReference type="CDD" id="cd01992">
    <property type="entry name" value="TilS_N"/>
    <property type="match status" value="1"/>
</dbReference>
<evidence type="ECO:0000313" key="9">
    <source>
        <dbReference type="EMBL" id="KAK3372754.1"/>
    </source>
</evidence>
<reference evidence="9" key="2">
    <citation type="submission" date="2023-06" db="EMBL/GenBank/DDBJ databases">
        <authorList>
            <consortium name="Lawrence Berkeley National Laboratory"/>
            <person name="Haridas S."/>
            <person name="Hensen N."/>
            <person name="Bonometti L."/>
            <person name="Westerberg I."/>
            <person name="Brannstrom I.O."/>
            <person name="Guillou S."/>
            <person name="Cros-Aarteil S."/>
            <person name="Calhoun S."/>
            <person name="Kuo A."/>
            <person name="Mondo S."/>
            <person name="Pangilinan J."/>
            <person name="Riley R."/>
            <person name="Labutti K."/>
            <person name="Andreopoulos B."/>
            <person name="Lipzen A."/>
            <person name="Chen C."/>
            <person name="Yanf M."/>
            <person name="Daum C."/>
            <person name="Ng V."/>
            <person name="Clum A."/>
            <person name="Steindorff A."/>
            <person name="Ohm R."/>
            <person name="Martin F."/>
            <person name="Silar P."/>
            <person name="Natvig D."/>
            <person name="Lalanne C."/>
            <person name="Gautier V."/>
            <person name="Ament-Velasquez S.L."/>
            <person name="Kruys A."/>
            <person name="Hutchinson M.I."/>
            <person name="Powell A.J."/>
            <person name="Barry K."/>
            <person name="Miller A.N."/>
            <person name="Grigoriev I.V."/>
            <person name="Debuchy R."/>
            <person name="Gladieux P."/>
            <person name="Thoren M.H."/>
            <person name="Johannesson H."/>
        </authorList>
    </citation>
    <scope>NUCLEOTIDE SEQUENCE</scope>
    <source>
        <strain evidence="9">CBS 958.72</strain>
    </source>
</reference>
<dbReference type="PANTHER" id="PTHR43033">
    <property type="entry name" value="TRNA(ILE)-LYSIDINE SYNTHASE-RELATED"/>
    <property type="match status" value="1"/>
</dbReference>
<reference evidence="9" key="1">
    <citation type="journal article" date="2023" name="Mol. Phylogenet. Evol.">
        <title>Genome-scale phylogeny and comparative genomics of the fungal order Sordariales.</title>
        <authorList>
            <person name="Hensen N."/>
            <person name="Bonometti L."/>
            <person name="Westerberg I."/>
            <person name="Brannstrom I.O."/>
            <person name="Guillou S."/>
            <person name="Cros-Aarteil S."/>
            <person name="Calhoun S."/>
            <person name="Haridas S."/>
            <person name="Kuo A."/>
            <person name="Mondo S."/>
            <person name="Pangilinan J."/>
            <person name="Riley R."/>
            <person name="LaButti K."/>
            <person name="Andreopoulos B."/>
            <person name="Lipzen A."/>
            <person name="Chen C."/>
            <person name="Yan M."/>
            <person name="Daum C."/>
            <person name="Ng V."/>
            <person name="Clum A."/>
            <person name="Steindorff A."/>
            <person name="Ohm R.A."/>
            <person name="Martin F."/>
            <person name="Silar P."/>
            <person name="Natvig D.O."/>
            <person name="Lalanne C."/>
            <person name="Gautier V."/>
            <person name="Ament-Velasquez S.L."/>
            <person name="Kruys A."/>
            <person name="Hutchinson M.I."/>
            <person name="Powell A.J."/>
            <person name="Barry K."/>
            <person name="Miller A.N."/>
            <person name="Grigoriev I.V."/>
            <person name="Debuchy R."/>
            <person name="Gladieux P."/>
            <person name="Hiltunen Thoren M."/>
            <person name="Johannesson H."/>
        </authorList>
    </citation>
    <scope>NUCLEOTIDE SEQUENCE</scope>
    <source>
        <strain evidence="9">CBS 958.72</strain>
    </source>
</reference>
<dbReference type="EC" id="6.3.4.19" evidence="1"/>
<evidence type="ECO:0000256" key="2">
    <source>
        <dbReference type="ARBA" id="ARBA00022598"/>
    </source>
</evidence>
<keyword evidence="10" id="KW-1185">Reference proteome</keyword>
<evidence type="ECO:0000256" key="4">
    <source>
        <dbReference type="ARBA" id="ARBA00022741"/>
    </source>
</evidence>
<feature type="region of interest" description="Disordered" evidence="7">
    <location>
        <begin position="660"/>
        <end position="686"/>
    </location>
</feature>
<evidence type="ECO:0000259" key="8">
    <source>
        <dbReference type="Pfam" id="PF01171"/>
    </source>
</evidence>
<organism evidence="9 10">
    <name type="scientific">Lasiosphaeria ovina</name>
    <dbReference type="NCBI Taxonomy" id="92902"/>
    <lineage>
        <taxon>Eukaryota</taxon>
        <taxon>Fungi</taxon>
        <taxon>Dikarya</taxon>
        <taxon>Ascomycota</taxon>
        <taxon>Pezizomycotina</taxon>
        <taxon>Sordariomycetes</taxon>
        <taxon>Sordariomycetidae</taxon>
        <taxon>Sordariales</taxon>
        <taxon>Lasiosphaeriaceae</taxon>
        <taxon>Lasiosphaeria</taxon>
    </lineage>
</organism>
<accession>A0AAE0KAA1</accession>
<dbReference type="AlphaFoldDB" id="A0AAE0KAA1"/>
<sequence length="686" mass="78487">MTTIPAVLHRSARAITLDEFLDALRATCTPRFQHIREQVPRPVALAISGGVDSMALAYLCAAVQKEKAKIGGVMILDNPLSSFRAFVVDHGLREGSSQEARSVAGAIAKHTHPVKPHLLRLRWDEVIPDDIHPSTLPNVETLARRLRYRRLGTVAHKWLMTSIFTAHHEDDQYETVLMRLLLGHGYRGLQGMRRATDIPECHDLHLVHRSGFVDDQLQKNPFHNNIPTSTQRKGIRREMREEADHAALTREMAVSIRPLDDHLAFLDAYYGGAGGSKRAPPLAPLDIEDGGISIFRPLLHFSKDRLIATCVENGIPWFEDPTNADQTMTIRNSARHMVKHHELPTALQKLAILDLSARCRARVAAEEAETRRMFKLVVMHNFETATGTALVELPQFSLPTVPARCSSPVARRQKRLDRYRLVAARMIRKLLAMVTPEQDVTQEAQLGHLVSMLFPSLAGEDAFKTVEPKPYVICGVQFTPLLGTQPLRWMLARAPYVSNVPRPRLVRAWMPLPEGWEEPAEFYKRAKWHEWELYDGRYWVRTKNSFPVKIIVAPFEAEHQKPFRESLADDNARDRLSRLLKVHAPSKVRYTLPAIYAQADRYNWMKNFVADEKLHLIALPTLGIQLPGVEDWLTWEFRYRKVDVSPLRLDWRRYGTWSQLSRRSSHGGHGPHGRRARRRRPYLRQS</sequence>
<name>A0AAE0KAA1_9PEZI</name>
<feature type="domain" description="tRNA(Ile)-lysidine/2-thiocytidine synthase N-terminal" evidence="8">
    <location>
        <begin position="43"/>
        <end position="198"/>
    </location>
</feature>
<dbReference type="Proteomes" id="UP001287356">
    <property type="component" value="Unassembled WGS sequence"/>
</dbReference>
<dbReference type="PANTHER" id="PTHR43033:SF1">
    <property type="entry name" value="TRNA(ILE)-LYSIDINE SYNTHASE-RELATED"/>
    <property type="match status" value="1"/>
</dbReference>
<keyword evidence="3" id="KW-0819">tRNA processing</keyword>
<evidence type="ECO:0000256" key="7">
    <source>
        <dbReference type="SAM" id="MobiDB-lite"/>
    </source>
</evidence>
<evidence type="ECO:0000256" key="3">
    <source>
        <dbReference type="ARBA" id="ARBA00022694"/>
    </source>
</evidence>
<dbReference type="InterPro" id="IPR014729">
    <property type="entry name" value="Rossmann-like_a/b/a_fold"/>
</dbReference>
<evidence type="ECO:0000256" key="6">
    <source>
        <dbReference type="ARBA" id="ARBA00048539"/>
    </source>
</evidence>
<evidence type="ECO:0000256" key="1">
    <source>
        <dbReference type="ARBA" id="ARBA00013267"/>
    </source>
</evidence>
<keyword evidence="5" id="KW-0067">ATP-binding</keyword>
<dbReference type="Gene3D" id="3.40.50.620">
    <property type="entry name" value="HUPs"/>
    <property type="match status" value="1"/>
</dbReference>
<evidence type="ECO:0000313" key="10">
    <source>
        <dbReference type="Proteomes" id="UP001287356"/>
    </source>
</evidence>
<feature type="compositionally biased region" description="Basic residues" evidence="7">
    <location>
        <begin position="663"/>
        <end position="686"/>
    </location>
</feature>
<dbReference type="InterPro" id="IPR012795">
    <property type="entry name" value="tRNA_Ile_lys_synt_N"/>
</dbReference>